<keyword evidence="2" id="KW-1185">Reference proteome</keyword>
<proteinExistence type="predicted"/>
<evidence type="ECO:0000313" key="2">
    <source>
        <dbReference type="Proteomes" id="UP001358586"/>
    </source>
</evidence>
<dbReference type="Proteomes" id="UP001358586">
    <property type="component" value="Chromosome 11"/>
</dbReference>
<dbReference type="EMBL" id="JARKNE010000011">
    <property type="protein sequence ID" value="KAK5785308.1"/>
    <property type="molecule type" value="Genomic_DNA"/>
</dbReference>
<protein>
    <submittedName>
        <fullName evidence="1">Uncharacterized protein</fullName>
    </submittedName>
</protein>
<accession>A0ABR0N4R5</accession>
<evidence type="ECO:0000313" key="1">
    <source>
        <dbReference type="EMBL" id="KAK5785308.1"/>
    </source>
</evidence>
<gene>
    <name evidence="1" type="ORF">PVK06_039879</name>
</gene>
<reference evidence="1 2" key="1">
    <citation type="submission" date="2023-03" db="EMBL/GenBank/DDBJ databases">
        <title>WGS of Gossypium arboreum.</title>
        <authorList>
            <person name="Yu D."/>
        </authorList>
    </citation>
    <scope>NUCLEOTIDE SEQUENCE [LARGE SCALE GENOMIC DNA]</scope>
    <source>
        <tissue evidence="1">Leaf</tissue>
    </source>
</reference>
<name>A0ABR0N4R5_GOSAR</name>
<organism evidence="1 2">
    <name type="scientific">Gossypium arboreum</name>
    <name type="common">Tree cotton</name>
    <name type="synonym">Gossypium nanking</name>
    <dbReference type="NCBI Taxonomy" id="29729"/>
    <lineage>
        <taxon>Eukaryota</taxon>
        <taxon>Viridiplantae</taxon>
        <taxon>Streptophyta</taxon>
        <taxon>Embryophyta</taxon>
        <taxon>Tracheophyta</taxon>
        <taxon>Spermatophyta</taxon>
        <taxon>Magnoliopsida</taxon>
        <taxon>eudicotyledons</taxon>
        <taxon>Gunneridae</taxon>
        <taxon>Pentapetalae</taxon>
        <taxon>rosids</taxon>
        <taxon>malvids</taxon>
        <taxon>Malvales</taxon>
        <taxon>Malvaceae</taxon>
        <taxon>Malvoideae</taxon>
        <taxon>Gossypium</taxon>
    </lineage>
</organism>
<comment type="caution">
    <text evidence="1">The sequence shown here is derived from an EMBL/GenBank/DDBJ whole genome shotgun (WGS) entry which is preliminary data.</text>
</comment>
<sequence>MHKAVLNLGVNFSSSGLGPVLINGSGLSAKNGEVGVQAQKQSKTVGPSFSSPVLVETGSFAGSLNEVSPFDGLLKQRCGGTRVIFCRKRWWKEILAISDEMGNILRKLENHPSGRHSSKMGKKKSLKISTNLTKGEGSKFKSRAQNRIPIAKAVNLVVNRLDDGVSKEELGSKNEDNFTVKNVSNLDV</sequence>